<evidence type="ECO:0000313" key="4">
    <source>
        <dbReference type="Proteomes" id="UP000324233"/>
    </source>
</evidence>
<accession>A0A5B9VY69</accession>
<dbReference type="Gene3D" id="1.25.40.10">
    <property type="entry name" value="Tetratricopeptide repeat domain"/>
    <property type="match status" value="8"/>
</dbReference>
<name>A0A5B9VY69_9BACT</name>
<gene>
    <name evidence="3" type="ORF">OJF2_17520</name>
</gene>
<dbReference type="Pfam" id="PF14559">
    <property type="entry name" value="TPR_19"/>
    <property type="match status" value="1"/>
</dbReference>
<organism evidence="3 4">
    <name type="scientific">Aquisphaera giovannonii</name>
    <dbReference type="NCBI Taxonomy" id="406548"/>
    <lineage>
        <taxon>Bacteria</taxon>
        <taxon>Pseudomonadati</taxon>
        <taxon>Planctomycetota</taxon>
        <taxon>Planctomycetia</taxon>
        <taxon>Isosphaerales</taxon>
        <taxon>Isosphaeraceae</taxon>
        <taxon>Aquisphaera</taxon>
    </lineage>
</organism>
<dbReference type="Pfam" id="PF13432">
    <property type="entry name" value="TPR_16"/>
    <property type="match status" value="3"/>
</dbReference>
<dbReference type="Pfam" id="PF13181">
    <property type="entry name" value="TPR_8"/>
    <property type="match status" value="1"/>
</dbReference>
<keyword evidence="1" id="KW-0677">Repeat</keyword>
<sequence>MTVRWKPLLILSGLFFLVAVVGVIAMAWTLVPRSAAGILKQARAESAQGRFDNAKIHFQQALQLESKNASIHEEIAAMYKDWAKAAPDRSESLRAERVVHLLNAMRLDMKALAPRLALLEAAMAQDQAGESLAYAREVLKLDPNNADANYVLAIEELDSPSLNVPELRQHIKALEAQHAPPMRVELVRARLAQVTGDETGRDEALARARKIVLGADAGPVDQLARVRLEAMQIQAARDLSGQEAPVKVLLEHVHAMVAAPDLPAGRVAKLSQVLEQTQRSLVQRSGRYRQAGAGTAVATAMADAIEGELEGIFQKVLGAAEKADLQVYFTYTDHLRFRKQRDRCLQVVDEALRLPAAAQPTNALPVMGMHTVAVEMALSKQDDPARYQKAEPHVQALLSSSETRFQGLGNLFRGAIELEQSGVASVASKGVEKPGAAESQPKLRALSLAHLKLAASQLPNLPEAQARYGVALVLNQEQGLGRQYLQNAMKMGNLDPQYQFWAAWTILQAGYPEEAAPVVEALFRALSQGAIPAEMEPTLHQMRGELYQARRAPGDLERAAREFEKAAGKGGEAAVALRQAQVDVQLGHHDRALERIDALRKQGMGGSQAENLAVLILDEQGKHDEARALLRDARTRFPKAADLAGLDAALAARDGKPAESDRILREYLAQDPDNVTLTLTRAELLADKSKLNRPKEAREILAALAERSDNSAPLVELAKIEMDQDDLEAATASVAKIRSRWKESATGDILEGQLALKRGSIPKARDHFAAALKKDPDNKIIQYWKAQLDSRSGSVAEAAKALENLVRERPSKEVDAGVSLLSAAQSSLARLDVLTGRLDDAIRRYEELKRSSESGTLSRADRWQLIAAYSAKNQWPSARRELAGMLNDAKSPPSDDERVRGALLYQEHKETGAALAQLDYVLKTNPTNAGAVVTRAYIHRDRKQSAEGAALIRKAIGLIQDRKEKPDGVFYLMLAAIEHEAPPEADAGRRAREVLEQGLAAHPDSLDLVKAKFFLMNGGGDPEGAVALLREKAKSDPKGTIRRFLVDVLQERRQYEEVERVLRELVQQSPADAELAASLVRAVVLQAADAGAAGQVDRQRSLDEKALAMIREDRKRFPDAPAFLEVECDVAARSGDFNRALAITEEIDKMAPASPAGASLRARLYARQDRPAEVVKCLAKALEKNPRQTDIRLWLGHELLKLGRGEEALTQARAALEATPDRAEAILLEARALASTGVGQSGQEAARAEAASHLEAAIATNPKFREAYLVLADIAEARGRRVEAISALRRGLEVAPDEGALLARLIQSLAGPGPGGTPPRAEDLAEARRLAAEIAGQDKVGGRILAAAVGFHKAGQLELALPLATKAAEMLDTSVAHLNLGDLVLSMAEAQLPDPARSRPLFERAVQEYDRVLKLQPWQVEAVNNKAWILHSYLGRSEPALELAQGLMKHADPAALPGEFYDTLGCIQEKLGRKIEAEQSYQSGLSRSPEHPVLNYHFGKLLAENPGRESRARGHLAKALASRDLLTPAMAKDAEVCAARLSSTPRAN</sequence>
<dbReference type="Proteomes" id="UP000324233">
    <property type="component" value="Chromosome"/>
</dbReference>
<dbReference type="InterPro" id="IPR019734">
    <property type="entry name" value="TPR_rpt"/>
</dbReference>
<dbReference type="PANTHER" id="PTHR45586">
    <property type="entry name" value="TPR REPEAT-CONTAINING PROTEIN PA4667"/>
    <property type="match status" value="1"/>
</dbReference>
<dbReference type="SUPFAM" id="SSF48452">
    <property type="entry name" value="TPR-like"/>
    <property type="match status" value="6"/>
</dbReference>
<dbReference type="KEGG" id="agv:OJF2_17520"/>
<dbReference type="InterPro" id="IPR011990">
    <property type="entry name" value="TPR-like_helical_dom_sf"/>
</dbReference>
<proteinExistence type="predicted"/>
<evidence type="ECO:0000313" key="3">
    <source>
        <dbReference type="EMBL" id="QEH33252.1"/>
    </source>
</evidence>
<dbReference type="PANTHER" id="PTHR45586:SF1">
    <property type="entry name" value="LIPOPOLYSACCHARIDE ASSEMBLY PROTEIN B"/>
    <property type="match status" value="1"/>
</dbReference>
<reference evidence="3 4" key="1">
    <citation type="submission" date="2019-08" db="EMBL/GenBank/DDBJ databases">
        <title>Deep-cultivation of Planctomycetes and their phenomic and genomic characterization uncovers novel biology.</title>
        <authorList>
            <person name="Wiegand S."/>
            <person name="Jogler M."/>
            <person name="Boedeker C."/>
            <person name="Pinto D."/>
            <person name="Vollmers J."/>
            <person name="Rivas-Marin E."/>
            <person name="Kohn T."/>
            <person name="Peeters S.H."/>
            <person name="Heuer A."/>
            <person name="Rast P."/>
            <person name="Oberbeckmann S."/>
            <person name="Bunk B."/>
            <person name="Jeske O."/>
            <person name="Meyerdierks A."/>
            <person name="Storesund J.E."/>
            <person name="Kallscheuer N."/>
            <person name="Luecker S."/>
            <person name="Lage O.M."/>
            <person name="Pohl T."/>
            <person name="Merkel B.J."/>
            <person name="Hornburger P."/>
            <person name="Mueller R.-W."/>
            <person name="Bruemmer F."/>
            <person name="Labrenz M."/>
            <person name="Spormann A.M."/>
            <person name="Op den Camp H."/>
            <person name="Overmann J."/>
            <person name="Amann R."/>
            <person name="Jetten M.S.M."/>
            <person name="Mascher T."/>
            <person name="Medema M.H."/>
            <person name="Devos D.P."/>
            <person name="Kaster A.-K."/>
            <person name="Ovreas L."/>
            <person name="Rohde M."/>
            <person name="Galperin M.Y."/>
            <person name="Jogler C."/>
        </authorList>
    </citation>
    <scope>NUCLEOTIDE SEQUENCE [LARGE SCALE GENOMIC DNA]</scope>
    <source>
        <strain evidence="3 4">OJF2</strain>
    </source>
</reference>
<evidence type="ECO:0000256" key="1">
    <source>
        <dbReference type="ARBA" id="ARBA00022737"/>
    </source>
</evidence>
<dbReference type="SMART" id="SM00028">
    <property type="entry name" value="TPR"/>
    <property type="match status" value="7"/>
</dbReference>
<protein>
    <submittedName>
        <fullName evidence="3">Tetratricopeptide repeat protein</fullName>
    </submittedName>
</protein>
<keyword evidence="4" id="KW-1185">Reference proteome</keyword>
<evidence type="ECO:0000256" key="2">
    <source>
        <dbReference type="ARBA" id="ARBA00022803"/>
    </source>
</evidence>
<dbReference type="InterPro" id="IPR051012">
    <property type="entry name" value="CellSynth/LPSAsmb/PSIAsmb"/>
</dbReference>
<dbReference type="OrthoDB" id="220004at2"/>
<dbReference type="RefSeq" id="WP_148592996.1">
    <property type="nucleotide sequence ID" value="NZ_CP042997.1"/>
</dbReference>
<dbReference type="EMBL" id="CP042997">
    <property type="protein sequence ID" value="QEH33252.1"/>
    <property type="molecule type" value="Genomic_DNA"/>
</dbReference>
<keyword evidence="2" id="KW-0802">TPR repeat</keyword>